<reference evidence="3" key="1">
    <citation type="submission" date="2019-02" db="EMBL/GenBank/DDBJ databases">
        <title>Deep-cultivation of Planctomycetes and their phenomic and genomic characterization uncovers novel biology.</title>
        <authorList>
            <person name="Wiegand S."/>
            <person name="Jogler M."/>
            <person name="Boedeker C."/>
            <person name="Pinto D."/>
            <person name="Vollmers J."/>
            <person name="Rivas-Marin E."/>
            <person name="Kohn T."/>
            <person name="Peeters S.H."/>
            <person name="Heuer A."/>
            <person name="Rast P."/>
            <person name="Oberbeckmann S."/>
            <person name="Bunk B."/>
            <person name="Jeske O."/>
            <person name="Meyerdierks A."/>
            <person name="Storesund J.E."/>
            <person name="Kallscheuer N."/>
            <person name="Luecker S."/>
            <person name="Lage O.M."/>
            <person name="Pohl T."/>
            <person name="Merkel B.J."/>
            <person name="Hornburger P."/>
            <person name="Mueller R.-W."/>
            <person name="Bruemmer F."/>
            <person name="Labrenz M."/>
            <person name="Spormann A.M."/>
            <person name="Op den Camp H."/>
            <person name="Overmann J."/>
            <person name="Amann R."/>
            <person name="Jetten M.S.M."/>
            <person name="Mascher T."/>
            <person name="Medema M.H."/>
            <person name="Devos D.P."/>
            <person name="Kaster A.-K."/>
            <person name="Ovreas L."/>
            <person name="Rohde M."/>
            <person name="Galperin M.Y."/>
            <person name="Jogler C."/>
        </authorList>
    </citation>
    <scope>NUCLEOTIDE SEQUENCE [LARGE SCALE GENOMIC DNA]</scope>
    <source>
        <strain evidence="3">Pan97</strain>
    </source>
</reference>
<keyword evidence="3" id="KW-1185">Reference proteome</keyword>
<protein>
    <recommendedName>
        <fullName evidence="1">Immunity MXAN-0049 protein domain-containing protein</fullName>
    </recommendedName>
</protein>
<name>A0A518C4P5_9BACT</name>
<dbReference type="EMBL" id="CP036289">
    <property type="protein sequence ID" value="QDU74212.1"/>
    <property type="molecule type" value="Genomic_DNA"/>
</dbReference>
<organism evidence="2 3">
    <name type="scientific">Bremerella volcania</name>
    <dbReference type="NCBI Taxonomy" id="2527984"/>
    <lineage>
        <taxon>Bacteria</taxon>
        <taxon>Pseudomonadati</taxon>
        <taxon>Planctomycetota</taxon>
        <taxon>Planctomycetia</taxon>
        <taxon>Pirellulales</taxon>
        <taxon>Pirellulaceae</taxon>
        <taxon>Bremerella</taxon>
    </lineage>
</organism>
<dbReference type="KEGG" id="bvo:Pan97_12170"/>
<evidence type="ECO:0000259" key="1">
    <source>
        <dbReference type="Pfam" id="PF07791"/>
    </source>
</evidence>
<accession>A0A518C4P5</accession>
<gene>
    <name evidence="2" type="ORF">Pan97_12170</name>
</gene>
<dbReference type="Proteomes" id="UP000318626">
    <property type="component" value="Chromosome"/>
</dbReference>
<sequence>MRDRTCWRQGMFYLLRRSGTSNFFRPRRQDMRGSRKGGGMLYKLEDDVDTYYGFFWEDKSHYMAYISSDPLGASWKPPTIHSPGLPRKILKLGPPDFANVSPGMYLMKPHVYEALRPLIEDAGELFQAETSRGPYLLFHVTSEIDCLDRGQSKVSYSDDEQTQVRSVSRYKFREDAIQGSHLFRIPETYKLESFVSQQVKDVAQAEGFTGFFFEKLRFAD</sequence>
<dbReference type="InterPro" id="IPR012433">
    <property type="entry name" value="Imm11"/>
</dbReference>
<dbReference type="AlphaFoldDB" id="A0A518C4P5"/>
<evidence type="ECO:0000313" key="3">
    <source>
        <dbReference type="Proteomes" id="UP000318626"/>
    </source>
</evidence>
<evidence type="ECO:0000313" key="2">
    <source>
        <dbReference type="EMBL" id="QDU74212.1"/>
    </source>
</evidence>
<feature type="domain" description="Immunity MXAN-0049 protein" evidence="1">
    <location>
        <begin position="134"/>
        <end position="215"/>
    </location>
</feature>
<proteinExistence type="predicted"/>
<dbReference type="Pfam" id="PF07791">
    <property type="entry name" value="Imm11"/>
    <property type="match status" value="1"/>
</dbReference>